<dbReference type="Proteomes" id="UP000502117">
    <property type="component" value="Chromosome"/>
</dbReference>
<dbReference type="KEGG" id="schk:GII14_15735"/>
<dbReference type="RefSeq" id="WP_109248862.1">
    <property type="nucleotide sequence ID" value="NZ_CP045857.1"/>
</dbReference>
<sequence length="93" mass="10471">MLVLQLEAKYQGNDDAYKQDVAYPILAITESDDVELATECAIDIMSENGWGDFNFSRYGTIKDSTDAPKSFGDPKGWQRSLNEYGAIYIVYTK</sequence>
<dbReference type="EMBL" id="CP045857">
    <property type="protein sequence ID" value="QIJ05448.1"/>
    <property type="molecule type" value="Genomic_DNA"/>
</dbReference>
<evidence type="ECO:0000313" key="2">
    <source>
        <dbReference type="Proteomes" id="UP000502117"/>
    </source>
</evidence>
<organism evidence="1 2">
    <name type="scientific">Shewanella chilikensis</name>
    <dbReference type="NCBI Taxonomy" id="558541"/>
    <lineage>
        <taxon>Bacteria</taxon>
        <taxon>Pseudomonadati</taxon>
        <taxon>Pseudomonadota</taxon>
        <taxon>Gammaproteobacteria</taxon>
        <taxon>Alteromonadales</taxon>
        <taxon>Shewanellaceae</taxon>
        <taxon>Shewanella</taxon>
    </lineage>
</organism>
<dbReference type="AlphaFoldDB" id="A0A6G7LUH6"/>
<reference evidence="1 2" key="1">
    <citation type="submission" date="2019-11" db="EMBL/GenBank/DDBJ databases">
        <title>Complete Genome Sequence of Shewanella chilikensis Strain DC57, Isolated from Corroded Seal Rings at a floating production facility in Australia.</title>
        <authorList>
            <person name="Salgar-Chaparro S.J."/>
            <person name="Castillo-Villamizar G.A."/>
            <person name="Poehlein A."/>
            <person name="Daniel R."/>
            <person name="Machuca L."/>
        </authorList>
    </citation>
    <scope>NUCLEOTIDE SEQUENCE [LARGE SCALE GENOMIC DNA]</scope>
    <source>
        <strain evidence="1 2">DC57</strain>
    </source>
</reference>
<proteinExistence type="predicted"/>
<name>A0A6G7LUH6_9GAMM</name>
<accession>A0A6G7LUH6</accession>
<protein>
    <submittedName>
        <fullName evidence="1">Uncharacterized protein</fullName>
    </submittedName>
</protein>
<gene>
    <name evidence="1" type="ORF">GII14_15735</name>
</gene>
<evidence type="ECO:0000313" key="1">
    <source>
        <dbReference type="EMBL" id="QIJ05448.1"/>
    </source>
</evidence>